<dbReference type="EMBL" id="BAABGT010000002">
    <property type="protein sequence ID" value="GAA4535278.1"/>
    <property type="molecule type" value="Genomic_DNA"/>
</dbReference>
<reference evidence="2" key="1">
    <citation type="journal article" date="2019" name="Int. J. Syst. Evol. Microbiol.">
        <title>The Global Catalogue of Microorganisms (GCM) 10K type strain sequencing project: providing services to taxonomists for standard genome sequencing and annotation.</title>
        <authorList>
            <consortium name="The Broad Institute Genomics Platform"/>
            <consortium name="The Broad Institute Genome Sequencing Center for Infectious Disease"/>
            <person name="Wu L."/>
            <person name="Ma J."/>
        </authorList>
    </citation>
    <scope>NUCLEOTIDE SEQUENCE [LARGE SCALE GENOMIC DNA]</scope>
    <source>
        <strain evidence="2">JCM 17906</strain>
    </source>
</reference>
<gene>
    <name evidence="1" type="ORF">GCM10023175_00640</name>
</gene>
<name>A0ABP8RCF7_9PSEU</name>
<sequence length="326" mass="34724">MTVFASVPAVGTGQDLTGDIAAWTGSEPLRRLVAAFGGSDVLFGDDRFGDEVARRLERLDAFSDRWDTRRGAERNLAATLDLTPDQENLVLAAARALGLVHPVPPSRARYDHIFVLGGLVRACLVRPAYAAELIRSGTVWAPVVTALGGHRPFGGDEPELARRAGIPAIEEEYEALDAGTRHAFGLGNPIAQEGATSDLPGGTWSVRTYEDPSGLRVNVAAAPSSVPAERRANTADTYAWFASHLARLEKGQSLLAVTTAIYVPAQQAAALRMLALPFGVAVETVGVIPGDVLPALAQPFGPSQYLQEIRSAIRGYRNLLAAQLRN</sequence>
<dbReference type="Proteomes" id="UP001501598">
    <property type="component" value="Unassembled WGS sequence"/>
</dbReference>
<organism evidence="1 2">
    <name type="scientific">Pseudonocardia xishanensis</name>
    <dbReference type="NCBI Taxonomy" id="630995"/>
    <lineage>
        <taxon>Bacteria</taxon>
        <taxon>Bacillati</taxon>
        <taxon>Actinomycetota</taxon>
        <taxon>Actinomycetes</taxon>
        <taxon>Pseudonocardiales</taxon>
        <taxon>Pseudonocardiaceae</taxon>
        <taxon>Pseudonocardia</taxon>
    </lineage>
</organism>
<comment type="caution">
    <text evidence="1">The sequence shown here is derived from an EMBL/GenBank/DDBJ whole genome shotgun (WGS) entry which is preliminary data.</text>
</comment>
<proteinExistence type="predicted"/>
<dbReference type="RefSeq" id="WP_345411463.1">
    <property type="nucleotide sequence ID" value="NZ_BAABGT010000002.1"/>
</dbReference>
<evidence type="ECO:0008006" key="3">
    <source>
        <dbReference type="Google" id="ProtNLM"/>
    </source>
</evidence>
<protein>
    <recommendedName>
        <fullName evidence="3">Nucleotidyltransferase-like protein</fullName>
    </recommendedName>
</protein>
<evidence type="ECO:0000313" key="2">
    <source>
        <dbReference type="Proteomes" id="UP001501598"/>
    </source>
</evidence>
<accession>A0ABP8RCF7</accession>
<evidence type="ECO:0000313" key="1">
    <source>
        <dbReference type="EMBL" id="GAA4535278.1"/>
    </source>
</evidence>
<keyword evidence="2" id="KW-1185">Reference proteome</keyword>